<evidence type="ECO:0000313" key="2">
    <source>
        <dbReference type="Proteomes" id="UP001183246"/>
    </source>
</evidence>
<proteinExistence type="predicted"/>
<comment type="caution">
    <text evidence="1">The sequence shown here is derived from an EMBL/GenBank/DDBJ whole genome shotgun (WGS) entry which is preliminary data.</text>
</comment>
<dbReference type="RefSeq" id="WP_311705501.1">
    <property type="nucleotide sequence ID" value="NZ_JAVREL010000009.1"/>
</dbReference>
<dbReference type="Proteomes" id="UP001183246">
    <property type="component" value="Unassembled WGS sequence"/>
</dbReference>
<sequence length="133" mass="15229">MLDQERFRLREHLDQADRFHEVLSALTSWFLATGGDLAAPETEIEFVADYRRIQQFLNDMADFAQQDVSSLFPVVLGRELPERTLERDRLVIGRGVRVRSIGTQHAWSQPESAEVIGLRRDAGGGFACRPWCR</sequence>
<protein>
    <submittedName>
        <fullName evidence="1">Uncharacterized protein</fullName>
    </submittedName>
</protein>
<reference evidence="2" key="1">
    <citation type="submission" date="2023-07" db="EMBL/GenBank/DDBJ databases">
        <title>30 novel species of actinomycetes from the DSMZ collection.</title>
        <authorList>
            <person name="Nouioui I."/>
        </authorList>
    </citation>
    <scope>NUCLEOTIDE SEQUENCE [LARGE SCALE GENOMIC DNA]</scope>
    <source>
        <strain evidence="2">DSM 44938</strain>
    </source>
</reference>
<organism evidence="1 2">
    <name type="scientific">Streptomyces litchfieldiae</name>
    <dbReference type="NCBI Taxonomy" id="3075543"/>
    <lineage>
        <taxon>Bacteria</taxon>
        <taxon>Bacillati</taxon>
        <taxon>Actinomycetota</taxon>
        <taxon>Actinomycetes</taxon>
        <taxon>Kitasatosporales</taxon>
        <taxon>Streptomycetaceae</taxon>
        <taxon>Streptomyces</taxon>
    </lineage>
</organism>
<gene>
    <name evidence="1" type="ORF">RM590_17370</name>
</gene>
<evidence type="ECO:0000313" key="1">
    <source>
        <dbReference type="EMBL" id="MDT0344375.1"/>
    </source>
</evidence>
<name>A0ABU2MRY8_9ACTN</name>
<accession>A0ABU2MRY8</accession>
<keyword evidence="2" id="KW-1185">Reference proteome</keyword>
<dbReference type="EMBL" id="JAVREL010000009">
    <property type="protein sequence ID" value="MDT0344375.1"/>
    <property type="molecule type" value="Genomic_DNA"/>
</dbReference>